<feature type="domain" description="SCAN box" evidence="2">
    <location>
        <begin position="243"/>
        <end position="319"/>
    </location>
</feature>
<feature type="region of interest" description="Disordered" evidence="1">
    <location>
        <begin position="1"/>
        <end position="44"/>
    </location>
</feature>
<evidence type="ECO:0000313" key="3">
    <source>
        <dbReference type="EMBL" id="KAL2085068.1"/>
    </source>
</evidence>
<dbReference type="InterPro" id="IPR040635">
    <property type="entry name" value="ISPD_C"/>
</dbReference>
<dbReference type="CDD" id="cd07936">
    <property type="entry name" value="SCAN"/>
    <property type="match status" value="2"/>
</dbReference>
<dbReference type="InterPro" id="IPR003309">
    <property type="entry name" value="SCAN_dom"/>
</dbReference>
<keyword evidence="4" id="KW-1185">Reference proteome</keyword>
<evidence type="ECO:0000313" key="4">
    <source>
        <dbReference type="Proteomes" id="UP001591681"/>
    </source>
</evidence>
<sequence>MAYRRLMRDDQQEASAEEEEREVGDEAQGARGGAAGGPPPLDLSSLYTLLQKSIQDQEREAYKQDMRWRSVQIQLNNVHDELEKERRNVIEGRQQPGPDDVGAPLHPRAPYSPAAPPLGLQSPAALPPAVPLSPTAVPRGRAASSVAPAPAPDPAALTPAAWTRAAVPKLEEGDDVEQYLTTFERLAVAYRWPRTEWAVYLVPYLSGRARAAYVAMDIYESGDYDRVKAAILAKYEINEETYRQRFREPEVRPGETPRELYSRLKDLYRKWVKPAGKTVEEIGEVFILEQYLRTLAPEVRVWVKEHNPATGQHAADLVEAFLAARPGPKTFRMQSYNRPAGGGKSGGSGGGVGPRVWGQAAQPVSMVVTRAQARQSPEEAARKAVLDMLPFSQENLDLPVAVKVRKSRRCHRDEAQGARGGAAGGPPPLDLSSLYTLLQKSIQDQECEAYKQDMRWRSVQIQLNNVHDELEKEQRNVIEGRQQPGPDDVGAPLHPRAPYSPAAPPLGLQSPAALPPAVPLSPTAVPRGRAASSVAPAAAPDPAALTPAAWTRATVPKLEEGDDVEQYLTTFERLAVAYRWPRTEWAVYLVPYLSGRARAAYVAMDIYESGDYDRVKAAILAKYEINEETYRQRFREPEVRPGETPRELYSRLKDLYRKWVKPAGKTVEEIGEVFILEQYLRTLAPEVRVWVKEHNPATGQHAADLVEAFLAARPGPKTFRMQSYNRPAGGGKSGGSGGGVGPRGWGQVTYKQDVVSAEAIIKESLSQSAYIITGQCTETQNLSILMKNGLTAAGMVVDVVLNAEGSMSLSANMNFIKLSVSRPNFEEIKEITQWCEETKNFPLYPVVVLWVYLNVSECVSTKEENDEASTIRILAEEAQKRNILLYCVQVSYSKASTQWERTVNQLCEITAGLIRQRSSSFIGQILQA</sequence>
<evidence type="ECO:0000259" key="2">
    <source>
        <dbReference type="PROSITE" id="PS50804"/>
    </source>
</evidence>
<dbReference type="EMBL" id="JBHFQA010000017">
    <property type="protein sequence ID" value="KAL2085068.1"/>
    <property type="molecule type" value="Genomic_DNA"/>
</dbReference>
<evidence type="ECO:0000256" key="1">
    <source>
        <dbReference type="SAM" id="MobiDB-lite"/>
    </source>
</evidence>
<feature type="compositionally biased region" description="Basic and acidic residues" evidence="1">
    <location>
        <begin position="1"/>
        <end position="11"/>
    </location>
</feature>
<dbReference type="AlphaFoldDB" id="A0ABD1JG57"/>
<dbReference type="PANTHER" id="PTHR46888:SF1">
    <property type="entry name" value="RIBONUCLEASE H"/>
    <property type="match status" value="1"/>
</dbReference>
<feature type="compositionally biased region" description="Low complexity" evidence="1">
    <location>
        <begin position="132"/>
        <end position="155"/>
    </location>
</feature>
<dbReference type="Gene3D" id="1.10.4020.10">
    <property type="entry name" value="DNA breaking-rejoining enzymes"/>
    <property type="match status" value="2"/>
</dbReference>
<accession>A0ABD1JG57</accession>
<dbReference type="PANTHER" id="PTHR46888">
    <property type="entry name" value="ZINC KNUCKLE DOMAINCONTAINING PROTEIN-RELATED"/>
    <property type="match status" value="1"/>
</dbReference>
<protein>
    <recommendedName>
        <fullName evidence="2">SCAN box domain-containing protein</fullName>
    </recommendedName>
</protein>
<reference evidence="3 4" key="1">
    <citation type="submission" date="2024-09" db="EMBL/GenBank/DDBJ databases">
        <title>A chromosome-level genome assembly of Gray's grenadier anchovy, Coilia grayii.</title>
        <authorList>
            <person name="Fu Z."/>
        </authorList>
    </citation>
    <scope>NUCLEOTIDE SEQUENCE [LARGE SCALE GENOMIC DNA]</scope>
    <source>
        <strain evidence="3">G4</strain>
        <tissue evidence="3">Muscle</tissue>
    </source>
</reference>
<dbReference type="SUPFAM" id="SSF47353">
    <property type="entry name" value="Retrovirus capsid dimerization domain-like"/>
    <property type="match status" value="2"/>
</dbReference>
<dbReference type="Pfam" id="PF18706">
    <property type="entry name" value="ISPD_C"/>
    <property type="match status" value="1"/>
</dbReference>
<proteinExistence type="predicted"/>
<dbReference type="Proteomes" id="UP001591681">
    <property type="component" value="Unassembled WGS sequence"/>
</dbReference>
<dbReference type="SMART" id="SM00431">
    <property type="entry name" value="SCAN"/>
    <property type="match status" value="2"/>
</dbReference>
<dbReference type="PROSITE" id="PS50804">
    <property type="entry name" value="SCAN_BOX"/>
    <property type="match status" value="2"/>
</dbReference>
<comment type="caution">
    <text evidence="3">The sequence shown here is derived from an EMBL/GenBank/DDBJ whole genome shotgun (WGS) entry which is preliminary data.</text>
</comment>
<feature type="region of interest" description="Disordered" evidence="1">
    <location>
        <begin position="480"/>
        <end position="515"/>
    </location>
</feature>
<gene>
    <name evidence="3" type="ORF">ACEWY4_020586</name>
</gene>
<feature type="domain" description="SCAN box" evidence="2">
    <location>
        <begin position="631"/>
        <end position="707"/>
    </location>
</feature>
<name>A0ABD1JG57_9TELE</name>
<dbReference type="InterPro" id="IPR038269">
    <property type="entry name" value="SCAN_sf"/>
</dbReference>
<dbReference type="Pfam" id="PF02023">
    <property type="entry name" value="SCAN"/>
    <property type="match status" value="2"/>
</dbReference>
<feature type="region of interest" description="Disordered" evidence="1">
    <location>
        <begin position="409"/>
        <end position="428"/>
    </location>
</feature>
<feature type="region of interest" description="Disordered" evidence="1">
    <location>
        <begin position="91"/>
        <end position="155"/>
    </location>
</feature>
<feature type="compositionally biased region" description="Acidic residues" evidence="1">
    <location>
        <begin position="15"/>
        <end position="25"/>
    </location>
</feature>
<organism evidence="3 4">
    <name type="scientific">Coilia grayii</name>
    <name type="common">Gray's grenadier anchovy</name>
    <dbReference type="NCBI Taxonomy" id="363190"/>
    <lineage>
        <taxon>Eukaryota</taxon>
        <taxon>Metazoa</taxon>
        <taxon>Chordata</taxon>
        <taxon>Craniata</taxon>
        <taxon>Vertebrata</taxon>
        <taxon>Euteleostomi</taxon>
        <taxon>Actinopterygii</taxon>
        <taxon>Neopterygii</taxon>
        <taxon>Teleostei</taxon>
        <taxon>Clupei</taxon>
        <taxon>Clupeiformes</taxon>
        <taxon>Clupeoidei</taxon>
        <taxon>Engraulidae</taxon>
        <taxon>Coilinae</taxon>
        <taxon>Coilia</taxon>
    </lineage>
</organism>